<dbReference type="EMBL" id="JABTTQ020000004">
    <property type="protein sequence ID" value="KAK6159085.1"/>
    <property type="molecule type" value="Genomic_DNA"/>
</dbReference>
<name>A0ABR0XIR8_REHGL</name>
<dbReference type="Proteomes" id="UP001318860">
    <property type="component" value="Unassembled WGS sequence"/>
</dbReference>
<feature type="region of interest" description="Disordered" evidence="1">
    <location>
        <begin position="81"/>
        <end position="123"/>
    </location>
</feature>
<keyword evidence="3" id="KW-1185">Reference proteome</keyword>
<evidence type="ECO:0000256" key="1">
    <source>
        <dbReference type="SAM" id="MobiDB-lite"/>
    </source>
</evidence>
<evidence type="ECO:0000313" key="2">
    <source>
        <dbReference type="EMBL" id="KAK6159085.1"/>
    </source>
</evidence>
<gene>
    <name evidence="2" type="ORF">DH2020_006399</name>
</gene>
<evidence type="ECO:0008006" key="4">
    <source>
        <dbReference type="Google" id="ProtNLM"/>
    </source>
</evidence>
<organism evidence="2 3">
    <name type="scientific">Rehmannia glutinosa</name>
    <name type="common">Chinese foxglove</name>
    <dbReference type="NCBI Taxonomy" id="99300"/>
    <lineage>
        <taxon>Eukaryota</taxon>
        <taxon>Viridiplantae</taxon>
        <taxon>Streptophyta</taxon>
        <taxon>Embryophyta</taxon>
        <taxon>Tracheophyta</taxon>
        <taxon>Spermatophyta</taxon>
        <taxon>Magnoliopsida</taxon>
        <taxon>eudicotyledons</taxon>
        <taxon>Gunneridae</taxon>
        <taxon>Pentapetalae</taxon>
        <taxon>asterids</taxon>
        <taxon>lamiids</taxon>
        <taxon>Lamiales</taxon>
        <taxon>Orobanchaceae</taxon>
        <taxon>Rehmannieae</taxon>
        <taxon>Rehmannia</taxon>
    </lineage>
</organism>
<evidence type="ECO:0000313" key="3">
    <source>
        <dbReference type="Proteomes" id="UP001318860"/>
    </source>
</evidence>
<sequence>MATKEQTPAEQQPVAQPQSQLVRIKLTESNYLLWKQQILAAVTGYGLEDFLIGEKESSFEIFASEGSASINLTTQSNARIAPNNQWGRGRGAPFQYNNIGGRNPSRGGSFRGRGGRSSSNGPRCQICFRNNHTTDKCFYRMDLGYSPNGFSPNAQSVNLIQSNNGTSQLPFHGSAQHHHGQHHPWLHSAFSQDLNESKFFVKFIRLRLIKSFLSFPTALVPHFDKIKNGRLRQSYGVHGIQQGRYVIENLSKFLSL</sequence>
<proteinExistence type="predicted"/>
<comment type="caution">
    <text evidence="2">The sequence shown here is derived from an EMBL/GenBank/DDBJ whole genome shotgun (WGS) entry which is preliminary data.</text>
</comment>
<accession>A0ABR0XIR8</accession>
<reference evidence="2 3" key="1">
    <citation type="journal article" date="2021" name="Comput. Struct. Biotechnol. J.">
        <title>De novo genome assembly of the potent medicinal plant Rehmannia glutinosa using nanopore technology.</title>
        <authorList>
            <person name="Ma L."/>
            <person name="Dong C."/>
            <person name="Song C."/>
            <person name="Wang X."/>
            <person name="Zheng X."/>
            <person name="Niu Y."/>
            <person name="Chen S."/>
            <person name="Feng W."/>
        </authorList>
    </citation>
    <scope>NUCLEOTIDE SEQUENCE [LARGE SCALE GENOMIC DNA]</scope>
    <source>
        <strain evidence="2">DH-2019</strain>
    </source>
</reference>
<protein>
    <recommendedName>
        <fullName evidence="4">Retrotransposon Copia-like N-terminal domain-containing protein</fullName>
    </recommendedName>
</protein>